<keyword evidence="1" id="KW-0808">Transferase</keyword>
<dbReference type="SUPFAM" id="SSF53756">
    <property type="entry name" value="UDP-Glycosyltransferase/glycogen phosphorylase"/>
    <property type="match status" value="1"/>
</dbReference>
<name>U3GJU0_SALER</name>
<organism evidence="1">
    <name type="scientific">Salmonella enterica</name>
    <name type="common">Salmonella choleraesuis</name>
    <dbReference type="NCBI Taxonomy" id="28901"/>
    <lineage>
        <taxon>Bacteria</taxon>
        <taxon>Pseudomonadati</taxon>
        <taxon>Pseudomonadota</taxon>
        <taxon>Gammaproteobacteria</taxon>
        <taxon>Enterobacterales</taxon>
        <taxon>Enterobacteriaceae</taxon>
        <taxon>Salmonella</taxon>
    </lineage>
</organism>
<gene>
    <name evidence="1" type="primary">wdaO</name>
</gene>
<dbReference type="Gene3D" id="3.40.50.2000">
    <property type="entry name" value="Glycogen Phosphorylase B"/>
    <property type="match status" value="1"/>
</dbReference>
<protein>
    <submittedName>
        <fullName evidence="1">Glycosyltransferase</fullName>
    </submittedName>
</protein>
<dbReference type="EMBL" id="JX975330">
    <property type="protein sequence ID" value="AFW04695.1"/>
    <property type="molecule type" value="Genomic_DNA"/>
</dbReference>
<evidence type="ECO:0000313" key="1">
    <source>
        <dbReference type="EMBL" id="AFW04695.1"/>
    </source>
</evidence>
<dbReference type="GO" id="GO:0016740">
    <property type="term" value="F:transferase activity"/>
    <property type="evidence" value="ECO:0007669"/>
    <property type="project" value="UniProtKB-KW"/>
</dbReference>
<dbReference type="BioCyc" id="MetaCyc:MONOMER-21605"/>
<accession>U3GJU0</accession>
<dbReference type="Pfam" id="PF13692">
    <property type="entry name" value="Glyco_trans_1_4"/>
    <property type="match status" value="1"/>
</dbReference>
<sequence>MQKLVVYHPSKYLGGTEVLFSRILDLLISRKYENIHIIDYSDGVLSSRFYKTSITYHNVISYDVKEVLDGAVVIASARNISRVIYESKQNNVKYIKPLFWLLHPSELYAGYCLGSTFLKRLSYKLLYRYIKLLPAIKVYMSIINKLDLNNNIWIMDRSCQLESEWALNYKFREKVILPLITNLDYQPVKNIEQERYTILIISRLDDFKIHGIVKLLDDIIQYTKKNKSCKISVHIVGDGIAGKFLKENYVNSINMDVFFHGYVSGKKLTELFHNGNYSLLFAMGTSALEGASRGLPTVLLPCTDKSIRNRDNVYRYLHIDNDQGLGEYIDTPFEGTEYLTFNEIVEIFNRDKENLVCNTRKYFLNNYGKEITQKKFLLSLEKVKILSINEVKISLTFRIYTKFILKKRLSTGGLILE</sequence>
<reference evidence="1" key="1">
    <citation type="journal article" date="2013" name="FEMS Microbiol. Rev.">
        <title>Structural diversity in Salmonella O antigens and its genetic basis.</title>
        <authorList>
            <person name="Liu B."/>
            <person name="Knirel Y.A."/>
            <person name="Feng L."/>
            <person name="Perepelov A.V."/>
            <person name="Senchenkova S.N."/>
            <person name="Reeves P.R."/>
            <person name="Wang L."/>
        </authorList>
    </citation>
    <scope>NUCLEOTIDE SEQUENCE</scope>
    <source>
        <strain evidence="1">G2463</strain>
    </source>
</reference>
<proteinExistence type="predicted"/>
<dbReference type="AlphaFoldDB" id="U3GJU0"/>